<evidence type="ECO:0000256" key="2">
    <source>
        <dbReference type="ARBA" id="ARBA00022692"/>
    </source>
</evidence>
<keyword evidence="3" id="KW-1133">Transmembrane helix</keyword>
<sequence>MKNHRRHRKVATVKNERHKKLDRVDSAVEDKMKKQRSKRKLLRYEELPDYLQDNEFILDHYRCEWPLKDVLLSVFLWHNETLNIWTHLGGFLIFVGLAVLSSMDNFGDGGLITSFSRAQVSGPLMMTMVNDVNASDNKHSIFQIK</sequence>
<dbReference type="PANTHER" id="PTHR20855">
    <property type="entry name" value="ADIPOR/PROGESTIN RECEPTOR-RELATED"/>
    <property type="match status" value="1"/>
</dbReference>
<dbReference type="Pfam" id="PF03006">
    <property type="entry name" value="HlyIII"/>
    <property type="match status" value="1"/>
</dbReference>
<gene>
    <name evidence="5" type="ORF">V6N11_067176</name>
</gene>
<evidence type="ECO:0000313" key="5">
    <source>
        <dbReference type="EMBL" id="KAK9027338.1"/>
    </source>
</evidence>
<comment type="subcellular location">
    <subcellularLocation>
        <location evidence="1">Membrane</location>
        <topology evidence="1">Multi-pass membrane protein</topology>
    </subcellularLocation>
</comment>
<proteinExistence type="predicted"/>
<evidence type="ECO:0000256" key="1">
    <source>
        <dbReference type="ARBA" id="ARBA00004141"/>
    </source>
</evidence>
<keyword evidence="4" id="KW-0472">Membrane</keyword>
<dbReference type="Proteomes" id="UP001396334">
    <property type="component" value="Unassembled WGS sequence"/>
</dbReference>
<keyword evidence="6" id="KW-1185">Reference proteome</keyword>
<reference evidence="5 6" key="1">
    <citation type="journal article" date="2024" name="G3 (Bethesda)">
        <title>Genome assembly of Hibiscus sabdariffa L. provides insights into metabolisms of medicinal natural products.</title>
        <authorList>
            <person name="Kim T."/>
        </authorList>
    </citation>
    <scope>NUCLEOTIDE SEQUENCE [LARGE SCALE GENOMIC DNA]</scope>
    <source>
        <strain evidence="5">TK-2024</strain>
        <tissue evidence="5">Old leaves</tissue>
    </source>
</reference>
<evidence type="ECO:0000256" key="4">
    <source>
        <dbReference type="ARBA" id="ARBA00023136"/>
    </source>
</evidence>
<accession>A0ABR2SQX3</accession>
<dbReference type="InterPro" id="IPR004254">
    <property type="entry name" value="AdipoR/HlyIII-related"/>
</dbReference>
<comment type="caution">
    <text evidence="5">The sequence shown here is derived from an EMBL/GenBank/DDBJ whole genome shotgun (WGS) entry which is preliminary data.</text>
</comment>
<evidence type="ECO:0000313" key="6">
    <source>
        <dbReference type="Proteomes" id="UP001396334"/>
    </source>
</evidence>
<organism evidence="5 6">
    <name type="scientific">Hibiscus sabdariffa</name>
    <name type="common">roselle</name>
    <dbReference type="NCBI Taxonomy" id="183260"/>
    <lineage>
        <taxon>Eukaryota</taxon>
        <taxon>Viridiplantae</taxon>
        <taxon>Streptophyta</taxon>
        <taxon>Embryophyta</taxon>
        <taxon>Tracheophyta</taxon>
        <taxon>Spermatophyta</taxon>
        <taxon>Magnoliopsida</taxon>
        <taxon>eudicotyledons</taxon>
        <taxon>Gunneridae</taxon>
        <taxon>Pentapetalae</taxon>
        <taxon>rosids</taxon>
        <taxon>malvids</taxon>
        <taxon>Malvales</taxon>
        <taxon>Malvaceae</taxon>
        <taxon>Malvoideae</taxon>
        <taxon>Hibiscus</taxon>
    </lineage>
</organism>
<keyword evidence="2" id="KW-0812">Transmembrane</keyword>
<name>A0ABR2SQX3_9ROSI</name>
<evidence type="ECO:0000256" key="3">
    <source>
        <dbReference type="ARBA" id="ARBA00022989"/>
    </source>
</evidence>
<protein>
    <submittedName>
        <fullName evidence="5">Uncharacterized protein</fullName>
    </submittedName>
</protein>
<dbReference type="EMBL" id="JBBPBN010000012">
    <property type="protein sequence ID" value="KAK9027338.1"/>
    <property type="molecule type" value="Genomic_DNA"/>
</dbReference>
<dbReference type="PANTHER" id="PTHR20855:SF100">
    <property type="entry name" value="HEPTAHELICAL TRANSMEMBRANE PROTEIN 2"/>
    <property type="match status" value="1"/>
</dbReference>